<evidence type="ECO:0000313" key="6">
    <source>
        <dbReference type="EMBL" id="GLC57865.1"/>
    </source>
</evidence>
<dbReference type="Proteomes" id="UP001165080">
    <property type="component" value="Unassembled WGS sequence"/>
</dbReference>
<name>A0A9W6BTU7_9CHLO</name>
<evidence type="ECO:0000256" key="1">
    <source>
        <dbReference type="ARBA" id="ARBA00004496"/>
    </source>
</evidence>
<dbReference type="GO" id="GO:0005786">
    <property type="term" value="C:signal recognition particle, endoplasmic reticulum targeting"/>
    <property type="evidence" value="ECO:0007669"/>
    <property type="project" value="UniProtKB-KW"/>
</dbReference>
<evidence type="ECO:0000313" key="7">
    <source>
        <dbReference type="Proteomes" id="UP001165080"/>
    </source>
</evidence>
<comment type="subcellular location">
    <subcellularLocation>
        <location evidence="1">Cytoplasm</location>
    </subcellularLocation>
</comment>
<dbReference type="InterPro" id="IPR002778">
    <property type="entry name" value="Signal_recog_particle_SRP19"/>
</dbReference>
<dbReference type="EMBL" id="BRXU01000020">
    <property type="protein sequence ID" value="GLC57865.1"/>
    <property type="molecule type" value="Genomic_DNA"/>
</dbReference>
<proteinExistence type="predicted"/>
<dbReference type="GO" id="GO:0006617">
    <property type="term" value="P:SRP-dependent cotranslational protein targeting to membrane, signal sequence recognition"/>
    <property type="evidence" value="ECO:0007669"/>
    <property type="project" value="TreeGrafter"/>
</dbReference>
<sequence>MNPDKRVIVYPQYLDANKTVAEGRRIPKDLACDAPFVSELYDCCNLLKLESAIEAKHYPRDWLPKGRIRVQLKGDDGKPVNPEIPNRRTLLLKLAELIPKHPGRAAGGKARQQSAAAKLGEMAGGAGGSGSGAGPSGSAAAAAGGGGGAGGSKPAPSKKGKKGKK</sequence>
<keyword evidence="4" id="KW-0687">Ribonucleoprotein</keyword>
<dbReference type="PANTHER" id="PTHR17453">
    <property type="entry name" value="SIGNAL RECOGNITION PARTICLE 19 KD PROTEIN"/>
    <property type="match status" value="1"/>
</dbReference>
<feature type="compositionally biased region" description="Basic residues" evidence="5">
    <location>
        <begin position="156"/>
        <end position="165"/>
    </location>
</feature>
<dbReference type="Gene3D" id="3.30.56.30">
    <property type="entry name" value="Signal recognition particle, SRP19-like subunit"/>
    <property type="match status" value="1"/>
</dbReference>
<keyword evidence="7" id="KW-1185">Reference proteome</keyword>
<protein>
    <submittedName>
        <fullName evidence="6">Signal recognition particle 19kDa</fullName>
    </submittedName>
</protein>
<dbReference type="InterPro" id="IPR036521">
    <property type="entry name" value="SRP19-like_sf"/>
</dbReference>
<gene>
    <name evidence="6" type="primary">PLEST011263</name>
    <name evidence="6" type="ORF">PLESTB_001282700</name>
</gene>
<organism evidence="6 7">
    <name type="scientific">Pleodorina starrii</name>
    <dbReference type="NCBI Taxonomy" id="330485"/>
    <lineage>
        <taxon>Eukaryota</taxon>
        <taxon>Viridiplantae</taxon>
        <taxon>Chlorophyta</taxon>
        <taxon>core chlorophytes</taxon>
        <taxon>Chlorophyceae</taxon>
        <taxon>CS clade</taxon>
        <taxon>Chlamydomonadales</taxon>
        <taxon>Volvocaceae</taxon>
        <taxon>Pleodorina</taxon>
    </lineage>
</organism>
<keyword evidence="3" id="KW-0733">Signal recognition particle</keyword>
<evidence type="ECO:0000256" key="2">
    <source>
        <dbReference type="ARBA" id="ARBA00022490"/>
    </source>
</evidence>
<dbReference type="SUPFAM" id="SSF69695">
    <property type="entry name" value="SRP19"/>
    <property type="match status" value="1"/>
</dbReference>
<keyword evidence="2" id="KW-0963">Cytoplasm</keyword>
<feature type="region of interest" description="Disordered" evidence="5">
    <location>
        <begin position="101"/>
        <end position="165"/>
    </location>
</feature>
<evidence type="ECO:0000256" key="5">
    <source>
        <dbReference type="SAM" id="MobiDB-lite"/>
    </source>
</evidence>
<dbReference type="GO" id="GO:0008312">
    <property type="term" value="F:7S RNA binding"/>
    <property type="evidence" value="ECO:0007669"/>
    <property type="project" value="InterPro"/>
</dbReference>
<comment type="caution">
    <text evidence="6">The sequence shown here is derived from an EMBL/GenBank/DDBJ whole genome shotgun (WGS) entry which is preliminary data.</text>
</comment>
<evidence type="ECO:0000256" key="4">
    <source>
        <dbReference type="ARBA" id="ARBA00023274"/>
    </source>
</evidence>
<accession>A0A9W6BTU7</accession>
<dbReference type="AlphaFoldDB" id="A0A9W6BTU7"/>
<reference evidence="6 7" key="1">
    <citation type="journal article" date="2023" name="Commun. Biol.">
        <title>Reorganization of the ancestral sex-determining regions during the evolution of trioecy in Pleodorina starrii.</title>
        <authorList>
            <person name="Takahashi K."/>
            <person name="Suzuki S."/>
            <person name="Kawai-Toyooka H."/>
            <person name="Yamamoto K."/>
            <person name="Hamaji T."/>
            <person name="Ootsuki R."/>
            <person name="Yamaguchi H."/>
            <person name="Kawachi M."/>
            <person name="Higashiyama T."/>
            <person name="Nozaki H."/>
        </authorList>
    </citation>
    <scope>NUCLEOTIDE SEQUENCE [LARGE SCALE GENOMIC DNA]</scope>
    <source>
        <strain evidence="6 7">NIES-4479</strain>
    </source>
</reference>
<dbReference type="PANTHER" id="PTHR17453:SF0">
    <property type="entry name" value="SIGNAL RECOGNITION PARTICLE 19 KDA PROTEIN"/>
    <property type="match status" value="1"/>
</dbReference>
<evidence type="ECO:0000256" key="3">
    <source>
        <dbReference type="ARBA" id="ARBA00023135"/>
    </source>
</evidence>
<dbReference type="Pfam" id="PF01922">
    <property type="entry name" value="SRP19"/>
    <property type="match status" value="1"/>
</dbReference>
<feature type="compositionally biased region" description="Gly residues" evidence="5">
    <location>
        <begin position="122"/>
        <end position="135"/>
    </location>
</feature>
<dbReference type="OrthoDB" id="2190947at2759"/>